<dbReference type="Pfam" id="PF00015">
    <property type="entry name" value="MCPsignal"/>
    <property type="match status" value="1"/>
</dbReference>
<evidence type="ECO:0000256" key="1">
    <source>
        <dbReference type="ARBA" id="ARBA00004651"/>
    </source>
</evidence>
<proteinExistence type="inferred from homology"/>
<dbReference type="InterPro" id="IPR004089">
    <property type="entry name" value="MCPsignal_dom"/>
</dbReference>
<dbReference type="PROSITE" id="PS51257">
    <property type="entry name" value="PROKAR_LIPOPROTEIN"/>
    <property type="match status" value="1"/>
</dbReference>
<comment type="similarity">
    <text evidence="8">Belongs to the methyl-accepting chemotaxis (MCP) protein family.</text>
</comment>
<evidence type="ECO:0000256" key="3">
    <source>
        <dbReference type="ARBA" id="ARBA00022500"/>
    </source>
</evidence>
<evidence type="ECO:0000256" key="6">
    <source>
        <dbReference type="ARBA" id="ARBA00023136"/>
    </source>
</evidence>
<sequence>MEGKFTGRLQIRMTLLFGLIVLIGCLVLAFISEKRAGSAVESEARDAMLKLARQAAETVDSRVQARIYILETIANRNVIRGIQGDRESTLDEKLKALSSEQKRVEGLGFKQFGIADREGNALFSNGSKVNIADRDYFRAALTGKTVVSSTIISGIDNTVVIAYATPVRHYSTNEITGVLVGVVDGARFSELVGNITYARSGYAFAVDGTGKIIAHKDFEKVRAQENILEQAKSDQSLGTLAAAVSKMARGEEGVADYTLRNQGYIIAYAPVKSTGWSIAVTAPRSEVLQRAAGLRWSMLVASLIIILVTLVLTFIIARAITASLLSGLRKDAETLAKNSETLSAASEEIASSSGEVARAIQQVAAGASDQAGHLQEIVKLMEDITSSLDKVYTELGHVKTNSEQTSRLADVGKKELDILVASIKNVRESFQLVAERLKGLSGSVDQISEILEVINAITDQTNLLALNAAIEAARAGDAGRGFAVVAEEVRKLAEESRASSNKIRVLLDTITSATGEVVNTSEEVSKQVADQLEKVENTVKSFDDILDSVAAITPMIEETYLQMDNTVKAKDIVLERVQNASAVSEETSASAEEIAATAEELSASTQEIASAAQEVLAVAKRLEEQVKV</sequence>
<dbReference type="SMART" id="SM00283">
    <property type="entry name" value="MA"/>
    <property type="match status" value="1"/>
</dbReference>
<dbReference type="Proteomes" id="UP001225644">
    <property type="component" value="Unassembled WGS sequence"/>
</dbReference>
<dbReference type="PANTHER" id="PTHR32089">
    <property type="entry name" value="METHYL-ACCEPTING CHEMOTAXIS PROTEIN MCPB"/>
    <property type="match status" value="1"/>
</dbReference>
<evidence type="ECO:0000256" key="10">
    <source>
        <dbReference type="SAM" id="Phobius"/>
    </source>
</evidence>
<dbReference type="PRINTS" id="PR00260">
    <property type="entry name" value="CHEMTRNSDUCR"/>
</dbReference>
<protein>
    <submittedName>
        <fullName evidence="12">Methyl-accepting chemotaxis protein</fullName>
    </submittedName>
</protein>
<evidence type="ECO:0000256" key="7">
    <source>
        <dbReference type="ARBA" id="ARBA00023224"/>
    </source>
</evidence>
<feature type="domain" description="Methyl-accepting transducer" evidence="11">
    <location>
        <begin position="345"/>
        <end position="602"/>
    </location>
</feature>
<dbReference type="Gene3D" id="3.30.450.20">
    <property type="entry name" value="PAS domain"/>
    <property type="match status" value="1"/>
</dbReference>
<organism evidence="12 13">
    <name type="scientific">Desulfofundulus luciae</name>
    <dbReference type="NCBI Taxonomy" id="74702"/>
    <lineage>
        <taxon>Bacteria</taxon>
        <taxon>Bacillati</taxon>
        <taxon>Bacillota</taxon>
        <taxon>Clostridia</taxon>
        <taxon>Eubacteriales</taxon>
        <taxon>Peptococcaceae</taxon>
        <taxon>Desulfofundulus</taxon>
    </lineage>
</organism>
<keyword evidence="4 10" id="KW-0812">Transmembrane</keyword>
<keyword evidence="13" id="KW-1185">Reference proteome</keyword>
<dbReference type="CDD" id="cd12914">
    <property type="entry name" value="PDC1_DGC_like"/>
    <property type="match status" value="1"/>
</dbReference>
<comment type="caution">
    <text evidence="12">The sequence shown here is derived from an EMBL/GenBank/DDBJ whole genome shotgun (WGS) entry which is preliminary data.</text>
</comment>
<dbReference type="PROSITE" id="PS50111">
    <property type="entry name" value="CHEMOTAXIS_TRANSDUC_2"/>
    <property type="match status" value="1"/>
</dbReference>
<evidence type="ECO:0000256" key="4">
    <source>
        <dbReference type="ARBA" id="ARBA00022692"/>
    </source>
</evidence>
<reference evidence="12 13" key="1">
    <citation type="submission" date="2023-07" db="EMBL/GenBank/DDBJ databases">
        <title>Genomic Encyclopedia of Type Strains, Phase IV (KMG-IV): sequencing the most valuable type-strain genomes for metagenomic binning, comparative biology and taxonomic classification.</title>
        <authorList>
            <person name="Goeker M."/>
        </authorList>
    </citation>
    <scope>NUCLEOTIDE SEQUENCE [LARGE SCALE GENOMIC DNA]</scope>
    <source>
        <strain evidence="12 13">DSM 12396</strain>
    </source>
</reference>
<dbReference type="Gene3D" id="1.10.287.950">
    <property type="entry name" value="Methyl-accepting chemotaxis protein"/>
    <property type="match status" value="1"/>
</dbReference>
<dbReference type="InterPro" id="IPR033479">
    <property type="entry name" value="dCache_1"/>
</dbReference>
<keyword evidence="6 10" id="KW-0472">Membrane</keyword>
<name>A0ABU0B001_9FIRM</name>
<evidence type="ECO:0000313" key="12">
    <source>
        <dbReference type="EMBL" id="MDQ0286032.1"/>
    </source>
</evidence>
<accession>A0ABU0B001</accession>
<evidence type="ECO:0000256" key="9">
    <source>
        <dbReference type="PROSITE-ProRule" id="PRU00284"/>
    </source>
</evidence>
<keyword evidence="7 9" id="KW-0807">Transducer</keyword>
<keyword evidence="5 10" id="KW-1133">Transmembrane helix</keyword>
<dbReference type="EMBL" id="JAUSUX010000007">
    <property type="protein sequence ID" value="MDQ0286032.1"/>
    <property type="molecule type" value="Genomic_DNA"/>
</dbReference>
<evidence type="ECO:0000313" key="13">
    <source>
        <dbReference type="Proteomes" id="UP001225644"/>
    </source>
</evidence>
<evidence type="ECO:0000256" key="8">
    <source>
        <dbReference type="ARBA" id="ARBA00029447"/>
    </source>
</evidence>
<dbReference type="Pfam" id="PF02743">
    <property type="entry name" value="dCache_1"/>
    <property type="match status" value="1"/>
</dbReference>
<dbReference type="RefSeq" id="WP_307400626.1">
    <property type="nucleotide sequence ID" value="NZ_JAUSUX010000007.1"/>
</dbReference>
<evidence type="ECO:0000259" key="11">
    <source>
        <dbReference type="PROSITE" id="PS50111"/>
    </source>
</evidence>
<dbReference type="CDD" id="cd12912">
    <property type="entry name" value="PDC2_MCP_like"/>
    <property type="match status" value="1"/>
</dbReference>
<comment type="subcellular location">
    <subcellularLocation>
        <location evidence="1">Cell membrane</location>
        <topology evidence="1">Multi-pass membrane protein</topology>
    </subcellularLocation>
</comment>
<feature type="transmembrane region" description="Helical" evidence="10">
    <location>
        <begin position="296"/>
        <end position="320"/>
    </location>
</feature>
<evidence type="ECO:0000256" key="5">
    <source>
        <dbReference type="ARBA" id="ARBA00022989"/>
    </source>
</evidence>
<keyword evidence="3" id="KW-0145">Chemotaxis</keyword>
<dbReference type="InterPro" id="IPR004090">
    <property type="entry name" value="Chemotax_Me-accpt_rcpt"/>
</dbReference>
<gene>
    <name evidence="12" type="ORF">J2Z49_001138</name>
</gene>
<keyword evidence="2" id="KW-1003">Cell membrane</keyword>
<evidence type="ECO:0000256" key="2">
    <source>
        <dbReference type="ARBA" id="ARBA00022475"/>
    </source>
</evidence>
<dbReference type="SUPFAM" id="SSF58104">
    <property type="entry name" value="Methyl-accepting chemotaxis protein (MCP) signaling domain"/>
    <property type="match status" value="1"/>
</dbReference>
<dbReference type="PANTHER" id="PTHR32089:SF112">
    <property type="entry name" value="LYSOZYME-LIKE PROTEIN-RELATED"/>
    <property type="match status" value="1"/>
</dbReference>